<proteinExistence type="inferred from homology"/>
<dbReference type="InterPro" id="IPR026699">
    <property type="entry name" value="Exosome_RNA_bind1/RRP40/RRP4"/>
</dbReference>
<dbReference type="GO" id="GO:0071038">
    <property type="term" value="P:TRAMP-dependent tRNA surveillance pathway"/>
    <property type="evidence" value="ECO:0007669"/>
    <property type="project" value="TreeGrafter"/>
</dbReference>
<dbReference type="InterPro" id="IPR012340">
    <property type="entry name" value="NA-bd_OB-fold"/>
</dbReference>
<comment type="subcellular location">
    <subcellularLocation>
        <location evidence="1">Nucleus</location>
    </subcellularLocation>
</comment>
<evidence type="ECO:0000256" key="4">
    <source>
        <dbReference type="ARBA" id="ARBA00022884"/>
    </source>
</evidence>
<evidence type="ECO:0000256" key="1">
    <source>
        <dbReference type="ARBA" id="ARBA00004123"/>
    </source>
</evidence>
<evidence type="ECO:0000256" key="2">
    <source>
        <dbReference type="ARBA" id="ARBA00009155"/>
    </source>
</evidence>
<dbReference type="PANTHER" id="PTHR21321">
    <property type="entry name" value="PNAS-3 RELATED"/>
    <property type="match status" value="1"/>
</dbReference>
<dbReference type="SUPFAM" id="SSF54791">
    <property type="entry name" value="Eukaryotic type KH-domain (KH-domain type I)"/>
    <property type="match status" value="1"/>
</dbReference>
<dbReference type="SUPFAM" id="SSF50249">
    <property type="entry name" value="Nucleic acid-binding proteins"/>
    <property type="match status" value="1"/>
</dbReference>
<keyword evidence="3" id="KW-0271">Exosome</keyword>
<evidence type="ECO:0000313" key="8">
    <source>
        <dbReference type="EMBL" id="CAD8682899.1"/>
    </source>
</evidence>
<dbReference type="GO" id="GO:0000177">
    <property type="term" value="C:cytoplasmic exosome (RNase complex)"/>
    <property type="evidence" value="ECO:0007669"/>
    <property type="project" value="TreeGrafter"/>
</dbReference>
<dbReference type="Pfam" id="PF15985">
    <property type="entry name" value="KH_6"/>
    <property type="match status" value="1"/>
</dbReference>
<dbReference type="PANTHER" id="PTHR21321:SF4">
    <property type="entry name" value="EXOSOME COMPLEX COMPONENT RRP4"/>
    <property type="match status" value="1"/>
</dbReference>
<dbReference type="GO" id="GO:0034475">
    <property type="term" value="P:U4 snRNA 3'-end processing"/>
    <property type="evidence" value="ECO:0007669"/>
    <property type="project" value="TreeGrafter"/>
</dbReference>
<dbReference type="GO" id="GO:0000176">
    <property type="term" value="C:nuclear exosome (RNase complex)"/>
    <property type="evidence" value="ECO:0007669"/>
    <property type="project" value="TreeGrafter"/>
</dbReference>
<dbReference type="AlphaFoldDB" id="A0A7S0WT56"/>
<organism evidence="8">
    <name type="scientific">Chlamydomonas leiostraca</name>
    <dbReference type="NCBI Taxonomy" id="1034604"/>
    <lineage>
        <taxon>Eukaryota</taxon>
        <taxon>Viridiplantae</taxon>
        <taxon>Chlorophyta</taxon>
        <taxon>core chlorophytes</taxon>
        <taxon>Chlorophyceae</taxon>
        <taxon>CS clade</taxon>
        <taxon>Chlamydomonadales</taxon>
        <taxon>Chlamydomonadaceae</taxon>
        <taxon>Chlamydomonas</taxon>
    </lineage>
</organism>
<evidence type="ECO:0000256" key="3">
    <source>
        <dbReference type="ARBA" id="ARBA00022835"/>
    </source>
</evidence>
<feature type="domain" description="K Homology" evidence="6">
    <location>
        <begin position="178"/>
        <end position="218"/>
    </location>
</feature>
<accession>A0A7S0WT56</accession>
<protein>
    <recommendedName>
        <fullName evidence="9">Ribosomal RNA-processing protein 4</fullName>
    </recommendedName>
</protein>
<dbReference type="InterPro" id="IPR004088">
    <property type="entry name" value="KH_dom_type_1"/>
</dbReference>
<dbReference type="EMBL" id="HBFB01019458">
    <property type="protein sequence ID" value="CAD8682899.1"/>
    <property type="molecule type" value="Transcribed_RNA"/>
</dbReference>
<feature type="domain" description="RRP4 S1" evidence="7">
    <location>
        <begin position="84"/>
        <end position="156"/>
    </location>
</feature>
<dbReference type="InterPro" id="IPR025721">
    <property type="entry name" value="Exosome_cplx_N_dom"/>
</dbReference>
<reference evidence="8" key="1">
    <citation type="submission" date="2021-01" db="EMBL/GenBank/DDBJ databases">
        <authorList>
            <person name="Corre E."/>
            <person name="Pelletier E."/>
            <person name="Niang G."/>
            <person name="Scheremetjew M."/>
            <person name="Finn R."/>
            <person name="Kale V."/>
            <person name="Holt S."/>
            <person name="Cochrane G."/>
            <person name="Meng A."/>
            <person name="Brown T."/>
            <person name="Cohen L."/>
        </authorList>
    </citation>
    <scope>NUCLEOTIDE SEQUENCE</scope>
    <source>
        <strain evidence="8">SAG 11-49</strain>
    </source>
</reference>
<evidence type="ECO:0000259" key="5">
    <source>
        <dbReference type="Pfam" id="PF14382"/>
    </source>
</evidence>
<dbReference type="InterPro" id="IPR036612">
    <property type="entry name" value="KH_dom_type_1_sf"/>
</dbReference>
<dbReference type="Pfam" id="PF21266">
    <property type="entry name" value="S1_RRP4"/>
    <property type="match status" value="1"/>
</dbReference>
<gene>
    <name evidence="8" type="ORF">CLEI1391_LOCUS10917</name>
</gene>
<name>A0A7S0WT56_9CHLO</name>
<dbReference type="SUPFAM" id="SSF110324">
    <property type="entry name" value="Ribosomal L27 protein-like"/>
    <property type="match status" value="1"/>
</dbReference>
<dbReference type="Gene3D" id="2.40.50.140">
    <property type="entry name" value="Nucleic acid-binding proteins"/>
    <property type="match status" value="1"/>
</dbReference>
<dbReference type="Gene3D" id="2.40.50.100">
    <property type="match status" value="1"/>
</dbReference>
<dbReference type="CDD" id="cd05789">
    <property type="entry name" value="S1_Rrp4"/>
    <property type="match status" value="1"/>
</dbReference>
<dbReference type="GO" id="GO:0000467">
    <property type="term" value="P:exonucleolytic trimming to generate mature 3'-end of 5.8S rRNA from tricistronic rRNA transcript (SSU-rRNA, 5.8S rRNA, LSU-rRNA)"/>
    <property type="evidence" value="ECO:0007669"/>
    <property type="project" value="TreeGrafter"/>
</dbReference>
<comment type="similarity">
    <text evidence="2">Belongs to the RRP4 family.</text>
</comment>
<sequence>MAVVVRAHDPNGAVSLIEGALGSAPGAVEQGRYVCIGDIIETDEQEGFLRGHGTHVVDGKLMATLCGVVERVNKLVFVRPLKTRYDAAQGDVVVARVTEVAGKKWVVDVGGRVAAGLLLSAVNLAGGVQRRRNAEDELAMRGVLKEGDLLSAEVQSVGSDGAAALHTRSAKYGKLAGGQLVCVPPALVKRQKQHFHTLDAIGVDLILGCNGMLWVAPAASRTTSADRHTGMEVDGEEDVSIPAPPKEQMEAVVRVGCALRALSRCYLPIYPATIMDTFELSLEKGVPPADMLGSAFLGEVVRSEAVRRHTAQGQAGAQ</sequence>
<evidence type="ECO:0000259" key="7">
    <source>
        <dbReference type="Pfam" id="PF21266"/>
    </source>
</evidence>
<keyword evidence="4" id="KW-0694">RNA-binding</keyword>
<dbReference type="GO" id="GO:0071035">
    <property type="term" value="P:nuclear polyadenylation-dependent rRNA catabolic process"/>
    <property type="evidence" value="ECO:0007669"/>
    <property type="project" value="TreeGrafter"/>
</dbReference>
<dbReference type="CDD" id="cd22525">
    <property type="entry name" value="KH-I_Rrp4_eukar"/>
    <property type="match status" value="1"/>
</dbReference>
<dbReference type="GO" id="GO:0071034">
    <property type="term" value="P:CUT catabolic process"/>
    <property type="evidence" value="ECO:0007669"/>
    <property type="project" value="TreeGrafter"/>
</dbReference>
<dbReference type="GO" id="GO:0003723">
    <property type="term" value="F:RNA binding"/>
    <property type="evidence" value="ECO:0007669"/>
    <property type="project" value="UniProtKB-KW"/>
</dbReference>
<dbReference type="InterPro" id="IPR048565">
    <property type="entry name" value="S1_RRP4"/>
</dbReference>
<dbReference type="Pfam" id="PF14382">
    <property type="entry name" value="ECR1_N"/>
    <property type="match status" value="1"/>
</dbReference>
<evidence type="ECO:0000259" key="6">
    <source>
        <dbReference type="Pfam" id="PF15985"/>
    </source>
</evidence>
<feature type="domain" description="Exosome complex component N-terminal" evidence="5">
    <location>
        <begin position="37"/>
        <end position="72"/>
    </location>
</feature>
<evidence type="ECO:0008006" key="9">
    <source>
        <dbReference type="Google" id="ProtNLM"/>
    </source>
</evidence>
<dbReference type="GO" id="GO:0071051">
    <property type="term" value="P:poly(A)-dependent snoRNA 3'-end processing"/>
    <property type="evidence" value="ECO:0007669"/>
    <property type="project" value="TreeGrafter"/>
</dbReference>